<accession>A0A9W9JH67</accession>
<reference evidence="1" key="1">
    <citation type="submission" date="2022-11" db="EMBL/GenBank/DDBJ databases">
        <authorList>
            <person name="Petersen C."/>
        </authorList>
    </citation>
    <scope>NUCLEOTIDE SEQUENCE</scope>
    <source>
        <strain evidence="1">IBT 20477</strain>
    </source>
</reference>
<evidence type="ECO:0000313" key="1">
    <source>
        <dbReference type="EMBL" id="KAJ5196292.1"/>
    </source>
</evidence>
<name>A0A9W9JH67_9EURO</name>
<gene>
    <name evidence="1" type="ORF">N7449_006771</name>
</gene>
<dbReference type="EMBL" id="JAPQKQ010000005">
    <property type="protein sequence ID" value="KAJ5196292.1"/>
    <property type="molecule type" value="Genomic_DNA"/>
</dbReference>
<protein>
    <submittedName>
        <fullName evidence="1">Uncharacterized protein</fullName>
    </submittedName>
</protein>
<dbReference type="Proteomes" id="UP001150942">
    <property type="component" value="Unassembled WGS sequence"/>
</dbReference>
<reference evidence="1" key="2">
    <citation type="journal article" date="2023" name="IMA Fungus">
        <title>Comparative genomic study of the Penicillium genus elucidates a diverse pangenome and 15 lateral gene transfer events.</title>
        <authorList>
            <person name="Petersen C."/>
            <person name="Sorensen T."/>
            <person name="Nielsen M.R."/>
            <person name="Sondergaard T.E."/>
            <person name="Sorensen J.L."/>
            <person name="Fitzpatrick D.A."/>
            <person name="Frisvad J.C."/>
            <person name="Nielsen K.L."/>
        </authorList>
    </citation>
    <scope>NUCLEOTIDE SEQUENCE</scope>
    <source>
        <strain evidence="1">IBT 20477</strain>
    </source>
</reference>
<sequence>MPQPSGRKTSQYWTVVISLLLPQEDRMAMQDTLRFVARLHGFNESVQELEDAMEKGLFMKLADKWFAMMSEDLDAEEDYIEDDLEDNWDMTW</sequence>
<dbReference type="OrthoDB" id="4358706at2759"/>
<evidence type="ECO:0000313" key="2">
    <source>
        <dbReference type="Proteomes" id="UP001150942"/>
    </source>
</evidence>
<comment type="caution">
    <text evidence="1">The sequence shown here is derived from an EMBL/GenBank/DDBJ whole genome shotgun (WGS) entry which is preliminary data.</text>
</comment>
<proteinExistence type="predicted"/>
<organism evidence="1 2">
    <name type="scientific">Penicillium cf. viridicatum</name>
    <dbReference type="NCBI Taxonomy" id="2972119"/>
    <lineage>
        <taxon>Eukaryota</taxon>
        <taxon>Fungi</taxon>
        <taxon>Dikarya</taxon>
        <taxon>Ascomycota</taxon>
        <taxon>Pezizomycotina</taxon>
        <taxon>Eurotiomycetes</taxon>
        <taxon>Eurotiomycetidae</taxon>
        <taxon>Eurotiales</taxon>
        <taxon>Aspergillaceae</taxon>
        <taxon>Penicillium</taxon>
    </lineage>
</organism>
<dbReference type="AlphaFoldDB" id="A0A9W9JH67"/>
<keyword evidence="2" id="KW-1185">Reference proteome</keyword>